<evidence type="ECO:0000259" key="13">
    <source>
        <dbReference type="PROSITE" id="PS51034"/>
    </source>
</evidence>
<dbReference type="PANTHER" id="PTHR14002:SF30">
    <property type="entry name" value="TRANSFORMING GROWTH FACTOR BETA RECEPTOR III"/>
    <property type="match status" value="1"/>
</dbReference>
<dbReference type="InterPro" id="IPR058899">
    <property type="entry name" value="TGFBR3/Endoglin-like_N"/>
</dbReference>
<dbReference type="Proteomes" id="UP000007303">
    <property type="component" value="Unassembled WGS sequence"/>
</dbReference>
<organism evidence="14 15">
    <name type="scientific">Tetraodon nigroviridis</name>
    <name type="common">Spotted green pufferfish</name>
    <name type="synonym">Chelonodon nigroviridis</name>
    <dbReference type="NCBI Taxonomy" id="99883"/>
    <lineage>
        <taxon>Eukaryota</taxon>
        <taxon>Metazoa</taxon>
        <taxon>Chordata</taxon>
        <taxon>Craniata</taxon>
        <taxon>Vertebrata</taxon>
        <taxon>Euteleostomi</taxon>
        <taxon>Actinopterygii</taxon>
        <taxon>Neopterygii</taxon>
        <taxon>Teleostei</taxon>
        <taxon>Neoteleostei</taxon>
        <taxon>Acanthomorphata</taxon>
        <taxon>Eupercaria</taxon>
        <taxon>Tetraodontiformes</taxon>
        <taxon>Tetradontoidea</taxon>
        <taxon>Tetraodontidae</taxon>
        <taxon>Tetraodon</taxon>
    </lineage>
</organism>
<keyword evidence="7 12" id="KW-1133">Transmembrane helix</keyword>
<evidence type="ECO:0000256" key="7">
    <source>
        <dbReference type="ARBA" id="ARBA00022989"/>
    </source>
</evidence>
<dbReference type="Pfam" id="PF26060">
    <property type="entry name" value="TGFBR3_N"/>
    <property type="match status" value="2"/>
</dbReference>
<dbReference type="PROSITE" id="PS00682">
    <property type="entry name" value="ZP_1"/>
    <property type="match status" value="1"/>
</dbReference>
<reference evidence="14" key="2">
    <citation type="submission" date="2025-08" db="UniProtKB">
        <authorList>
            <consortium name="Ensembl"/>
        </authorList>
    </citation>
    <scope>IDENTIFICATION</scope>
</reference>
<sequence length="790" mass="87453">CELLPVGMGHPVQAMQKSFAALSGCASKGTISLPQEVHIVILRGQAEGARDTLPEKKQVYIHRQPIQALLHHQKPLVFVLNSPQPLMWKIKTENLTPGIRHTFHVSEGSEVKFQPGNFSLACQILNENLPHGNEHLLNWAQRKYSAVTSFSELKTTQDIYIKVGEDPVFSDTCKIDTKFLSLNYLGSYVEAQPSKGCVLSGPDKDREVHIIELQAPNSSSSAFQVEVIVDLRPMEDDVLHRDVVLVLKCAKSVNWVIKTHSVRGNLVIVASDTISVSSNPEGLVQVVKFPRQRLPSGSQALIKWAEEHGYKPITSYTNTPVANHFSIQLREPDVVDPVESMFPPELFTLQRTSSHPGEGALPNLPFPFPPPEGFLPSPDNHPPEDHQNVHIAHVVQCEDTKMVVSIEKETLKTNHFPCDHLWTVAPMCGQQLNRKQHELISKPNSFCAPLRNYSDVLISNAETKDEDAGPRGFVNIKDLMFPRDLSELEGTMTESAQHQSVITFNCTYRKKLEMPTTVPSVLPGPRTHPIKNASFNMELYDTLPFNHSSRQAFYTVKKNQPVFVEVTSTASHPDLSFTITSCFISPNTNPAVASDYTLIAMVCPKDDSVKFYPQRDAPSHTHVERKSFAFTFNSKYNLPLLFLHCEMSLCSRRPHANSKLPPCLQSNEPCDTFTLDQIVMMMTHTKTSSKALVVLDAPPGQPKSPGQHYSKIILKKPVLDTPTVVGIAYAAFVIGALLTGALWFIYSHTGETETAGTQEIEKPPPASENSSAAHSTGSTQSTPCSSSSTA</sequence>
<evidence type="ECO:0000256" key="10">
    <source>
        <dbReference type="ARBA" id="ARBA00023180"/>
    </source>
</evidence>
<keyword evidence="9" id="KW-1015">Disulfide bond</keyword>
<feature type="compositionally biased region" description="Low complexity" evidence="11">
    <location>
        <begin position="775"/>
        <end position="790"/>
    </location>
</feature>
<dbReference type="GO" id="GO:0005576">
    <property type="term" value="C:extracellular region"/>
    <property type="evidence" value="ECO:0007669"/>
    <property type="project" value="UniProtKB-SubCell"/>
</dbReference>
<dbReference type="Pfam" id="PF00100">
    <property type="entry name" value="Zona_pellucida"/>
    <property type="match status" value="1"/>
</dbReference>
<dbReference type="GO" id="GO:0017015">
    <property type="term" value="P:regulation of transforming growth factor beta receptor signaling pathway"/>
    <property type="evidence" value="ECO:0007669"/>
    <property type="project" value="TreeGrafter"/>
</dbReference>
<dbReference type="GO" id="GO:0001837">
    <property type="term" value="P:epithelial to mesenchymal transition"/>
    <property type="evidence" value="ECO:0007669"/>
    <property type="project" value="TreeGrafter"/>
</dbReference>
<dbReference type="AlphaFoldDB" id="H3D8C1"/>
<dbReference type="InParanoid" id="H3D8C1"/>
<keyword evidence="8 12" id="KW-0472">Membrane</keyword>
<dbReference type="GO" id="GO:0005114">
    <property type="term" value="F:type II transforming growth factor beta receptor binding"/>
    <property type="evidence" value="ECO:0007669"/>
    <property type="project" value="TreeGrafter"/>
</dbReference>
<keyword evidence="15" id="KW-1185">Reference proteome</keyword>
<dbReference type="GO" id="GO:0030282">
    <property type="term" value="P:bone mineralization"/>
    <property type="evidence" value="ECO:0007669"/>
    <property type="project" value="Ensembl"/>
</dbReference>
<dbReference type="InterPro" id="IPR017977">
    <property type="entry name" value="ZP_dom_CS"/>
</dbReference>
<protein>
    <submittedName>
        <fullName evidence="14">Transforming growth factor, beta receptor III</fullName>
    </submittedName>
</protein>
<reference evidence="15" key="1">
    <citation type="journal article" date="2004" name="Nature">
        <title>Genome duplication in the teleost fish Tetraodon nigroviridis reveals the early vertebrate proto-karyotype.</title>
        <authorList>
            <person name="Jaillon O."/>
            <person name="Aury J.-M."/>
            <person name="Brunet F."/>
            <person name="Petit J.-L."/>
            <person name="Stange-Thomann N."/>
            <person name="Mauceli E."/>
            <person name="Bouneau L."/>
            <person name="Fischer C."/>
            <person name="Ozouf-Costaz C."/>
            <person name="Bernot A."/>
            <person name="Nicaud S."/>
            <person name="Jaffe D."/>
            <person name="Fisher S."/>
            <person name="Lutfalla G."/>
            <person name="Dossat C."/>
            <person name="Segurens B."/>
            <person name="Dasilva C."/>
            <person name="Salanoubat M."/>
            <person name="Levy M."/>
            <person name="Boudet N."/>
            <person name="Castellano S."/>
            <person name="Anthouard V."/>
            <person name="Jubin C."/>
            <person name="Castelli V."/>
            <person name="Katinka M."/>
            <person name="Vacherie B."/>
            <person name="Biemont C."/>
            <person name="Skalli Z."/>
            <person name="Cattolico L."/>
            <person name="Poulain J."/>
            <person name="De Berardinis V."/>
            <person name="Cruaud C."/>
            <person name="Duprat S."/>
            <person name="Brottier P."/>
            <person name="Coutanceau J.-P."/>
            <person name="Gouzy J."/>
            <person name="Parra G."/>
            <person name="Lardier G."/>
            <person name="Chapple C."/>
            <person name="McKernan K.J."/>
            <person name="McEwan P."/>
            <person name="Bosak S."/>
            <person name="Kellis M."/>
            <person name="Volff J.-N."/>
            <person name="Guigo R."/>
            <person name="Zody M.C."/>
            <person name="Mesirov J."/>
            <person name="Lindblad-Toh K."/>
            <person name="Birren B."/>
            <person name="Nusbaum C."/>
            <person name="Kahn D."/>
            <person name="Robinson-Rechavi M."/>
            <person name="Laudet V."/>
            <person name="Schachter V."/>
            <person name="Quetier F."/>
            <person name="Saurin W."/>
            <person name="Scarpelli C."/>
            <person name="Wincker P."/>
            <person name="Lander E.S."/>
            <person name="Weissenbach J."/>
            <person name="Roest Crollius H."/>
        </authorList>
    </citation>
    <scope>NUCLEOTIDE SEQUENCE [LARGE SCALE GENOMIC DNA]</scope>
</reference>
<dbReference type="InterPro" id="IPR055355">
    <property type="entry name" value="ZP-C"/>
</dbReference>
<evidence type="ECO:0000256" key="8">
    <source>
        <dbReference type="ARBA" id="ARBA00023136"/>
    </source>
</evidence>
<keyword evidence="3" id="KW-1003">Cell membrane</keyword>
<dbReference type="GO" id="GO:0005539">
    <property type="term" value="F:glycosaminoglycan binding"/>
    <property type="evidence" value="ECO:0007669"/>
    <property type="project" value="TreeGrafter"/>
</dbReference>
<evidence type="ECO:0000313" key="15">
    <source>
        <dbReference type="Proteomes" id="UP000007303"/>
    </source>
</evidence>
<evidence type="ECO:0000256" key="11">
    <source>
        <dbReference type="SAM" id="MobiDB-lite"/>
    </source>
</evidence>
<reference evidence="14" key="3">
    <citation type="submission" date="2025-09" db="UniProtKB">
        <authorList>
            <consortium name="Ensembl"/>
        </authorList>
    </citation>
    <scope>IDENTIFICATION</scope>
</reference>
<dbReference type="Ensembl" id="ENSTNIT00000016976.1">
    <property type="protein sequence ID" value="ENSTNIP00000016762.1"/>
    <property type="gene ID" value="ENSTNIG00000013760.1"/>
</dbReference>
<evidence type="ECO:0000256" key="12">
    <source>
        <dbReference type="SAM" id="Phobius"/>
    </source>
</evidence>
<feature type="domain" description="ZP" evidence="13">
    <location>
        <begin position="396"/>
        <end position="670"/>
    </location>
</feature>
<evidence type="ECO:0000256" key="5">
    <source>
        <dbReference type="ARBA" id="ARBA00022692"/>
    </source>
</evidence>
<keyword evidence="6" id="KW-0732">Signal</keyword>
<dbReference type="STRING" id="99883.ENSTNIP00000016762"/>
<evidence type="ECO:0000313" key="14">
    <source>
        <dbReference type="Ensembl" id="ENSTNIP00000016762.1"/>
    </source>
</evidence>
<keyword evidence="4" id="KW-0964">Secreted</keyword>
<proteinExistence type="predicted"/>
<dbReference type="GO" id="GO:0061053">
    <property type="term" value="P:somite development"/>
    <property type="evidence" value="ECO:0007669"/>
    <property type="project" value="Ensembl"/>
</dbReference>
<comment type="subcellular location">
    <subcellularLocation>
        <location evidence="1">Cell membrane</location>
        <topology evidence="1">Single-pass type I membrane protein</topology>
    </subcellularLocation>
    <subcellularLocation>
        <location evidence="2">Secreted</location>
    </subcellularLocation>
</comment>
<evidence type="ECO:0000256" key="4">
    <source>
        <dbReference type="ARBA" id="ARBA00022525"/>
    </source>
</evidence>
<evidence type="ECO:0000256" key="3">
    <source>
        <dbReference type="ARBA" id="ARBA00022475"/>
    </source>
</evidence>
<feature type="region of interest" description="Disordered" evidence="11">
    <location>
        <begin position="753"/>
        <end position="790"/>
    </location>
</feature>
<dbReference type="HOGENOM" id="CLU_018613_0_0_1"/>
<keyword evidence="10" id="KW-0325">Glycoprotein</keyword>
<dbReference type="GO" id="GO:0007179">
    <property type="term" value="P:transforming growth factor beta receptor signaling pathway"/>
    <property type="evidence" value="ECO:0007669"/>
    <property type="project" value="TreeGrafter"/>
</dbReference>
<evidence type="ECO:0000256" key="6">
    <source>
        <dbReference type="ARBA" id="ARBA00022729"/>
    </source>
</evidence>
<dbReference type="SMART" id="SM00241">
    <property type="entry name" value="ZP"/>
    <property type="match status" value="1"/>
</dbReference>
<keyword evidence="5 12" id="KW-0812">Transmembrane</keyword>
<dbReference type="OMA" id="VPQRECV"/>
<name>H3D8C1_TETNG</name>
<dbReference type="InterPro" id="IPR001507">
    <property type="entry name" value="ZP_dom"/>
</dbReference>
<evidence type="ECO:0000256" key="1">
    <source>
        <dbReference type="ARBA" id="ARBA00004251"/>
    </source>
</evidence>
<dbReference type="Gene3D" id="2.60.40.4100">
    <property type="entry name" value="Zona pellucida, ZP-C domain"/>
    <property type="match status" value="1"/>
</dbReference>
<evidence type="ECO:0000256" key="9">
    <source>
        <dbReference type="ARBA" id="ARBA00023157"/>
    </source>
</evidence>
<dbReference type="PANTHER" id="PTHR14002">
    <property type="entry name" value="ENDOGLIN/TGF-BETA RECEPTOR TYPE III"/>
    <property type="match status" value="1"/>
</dbReference>
<accession>H3D8C1</accession>
<evidence type="ECO:0000256" key="2">
    <source>
        <dbReference type="ARBA" id="ARBA00004613"/>
    </source>
</evidence>
<feature type="transmembrane region" description="Helical" evidence="12">
    <location>
        <begin position="724"/>
        <end position="746"/>
    </location>
</feature>
<dbReference type="GO" id="GO:0005024">
    <property type="term" value="F:transforming growth factor beta receptor activity"/>
    <property type="evidence" value="ECO:0007669"/>
    <property type="project" value="TreeGrafter"/>
</dbReference>
<dbReference type="GO" id="GO:0050431">
    <property type="term" value="F:transforming growth factor beta binding"/>
    <property type="evidence" value="ECO:0007669"/>
    <property type="project" value="TreeGrafter"/>
</dbReference>
<dbReference type="InterPro" id="IPR042235">
    <property type="entry name" value="ZP-C_dom"/>
</dbReference>
<dbReference type="GeneTree" id="ENSGT00530000063861"/>
<dbReference type="PROSITE" id="PS51034">
    <property type="entry name" value="ZP_2"/>
    <property type="match status" value="1"/>
</dbReference>
<dbReference type="GO" id="GO:0016477">
    <property type="term" value="P:cell migration"/>
    <property type="evidence" value="ECO:0007669"/>
    <property type="project" value="TreeGrafter"/>
</dbReference>
<dbReference type="GO" id="GO:0002040">
    <property type="term" value="P:sprouting angiogenesis"/>
    <property type="evidence" value="ECO:0007669"/>
    <property type="project" value="Ensembl"/>
</dbReference>